<evidence type="ECO:0000256" key="6">
    <source>
        <dbReference type="ARBA" id="ARBA00022679"/>
    </source>
</evidence>
<evidence type="ECO:0000259" key="12">
    <source>
        <dbReference type="PROSITE" id="PS50885"/>
    </source>
</evidence>
<comment type="caution">
    <text evidence="13">The sequence shown here is derived from an EMBL/GenBank/DDBJ whole genome shotgun (WGS) entry which is preliminary data.</text>
</comment>
<evidence type="ECO:0000256" key="7">
    <source>
        <dbReference type="ARBA" id="ARBA00022692"/>
    </source>
</evidence>
<gene>
    <name evidence="13" type="ORF">DWX41_12800</name>
</gene>
<dbReference type="RefSeq" id="WP_117440982.1">
    <property type="nucleotide sequence ID" value="NZ_QVIA01000013.1"/>
</dbReference>
<evidence type="ECO:0000256" key="9">
    <source>
        <dbReference type="ARBA" id="ARBA00022989"/>
    </source>
</evidence>
<dbReference type="InterPro" id="IPR033479">
    <property type="entry name" value="dCache_1"/>
</dbReference>
<dbReference type="Gene3D" id="6.10.340.10">
    <property type="match status" value="1"/>
</dbReference>
<feature type="domain" description="HAMP" evidence="12">
    <location>
        <begin position="319"/>
        <end position="365"/>
    </location>
</feature>
<evidence type="ECO:0000313" key="13">
    <source>
        <dbReference type="EMBL" id="RGC31250.1"/>
    </source>
</evidence>
<dbReference type="CDD" id="cd06225">
    <property type="entry name" value="HAMP"/>
    <property type="match status" value="1"/>
</dbReference>
<feature type="transmembrane region" description="Helical" evidence="11">
    <location>
        <begin position="20"/>
        <end position="41"/>
    </location>
</feature>
<evidence type="ECO:0000313" key="14">
    <source>
        <dbReference type="Proteomes" id="UP000261111"/>
    </source>
</evidence>
<feature type="transmembrane region" description="Helical" evidence="11">
    <location>
        <begin position="292"/>
        <end position="314"/>
    </location>
</feature>
<evidence type="ECO:0000256" key="5">
    <source>
        <dbReference type="ARBA" id="ARBA00022553"/>
    </source>
</evidence>
<comment type="catalytic activity">
    <reaction evidence="1">
        <text>ATP + protein L-histidine = ADP + protein N-phospho-L-histidine.</text>
        <dbReference type="EC" id="2.7.13.3"/>
    </reaction>
</comment>
<comment type="subcellular location">
    <subcellularLocation>
        <location evidence="2">Cell membrane</location>
        <topology evidence="2">Multi-pass membrane protein</topology>
    </subcellularLocation>
</comment>
<evidence type="ECO:0000256" key="4">
    <source>
        <dbReference type="ARBA" id="ARBA00022475"/>
    </source>
</evidence>
<keyword evidence="6" id="KW-0808">Transferase</keyword>
<name>A0A3E2WV01_9FIRM</name>
<keyword evidence="9 11" id="KW-1133">Transmembrane helix</keyword>
<evidence type="ECO:0000256" key="3">
    <source>
        <dbReference type="ARBA" id="ARBA00012438"/>
    </source>
</evidence>
<keyword evidence="5" id="KW-0597">Phosphoprotein</keyword>
<sequence>MRKRLYKRLLDAKLETKLCAVFLVIFLMSMTCILVLSSILIRAESIKNSSQKTEQILKEAKRNLDYIILDMENMSRFIISESTAQTMLLEGKGTAAYEANSNQMREILANLASYKPYIESIGLYNLDGDGISIGFGPALTRDYRMLENQGWLQEVFEAKGMYCWEWAKFEDLSLEKNFERLILTRVVNRQMSQKPAGILTLTLNQSYLENMLSQIYLGNQTALTLTTPDKEIIFSTEEERTGVVSEVFAHKNDNTFIIREGLTESLLHYEIADDAGWILYSKTPMKEINRDFLINLQVIIFAAVLTIALAFYFYKRFAKTITKPISDVMHAMRRMECANFKEQIPVDREDEIGTLVKSFNSMTSQELICKGWFLPPNTYDCGSFVVNGTAVVGKE</sequence>
<dbReference type="PROSITE" id="PS50885">
    <property type="entry name" value="HAMP"/>
    <property type="match status" value="1"/>
</dbReference>
<dbReference type="SMART" id="SM00304">
    <property type="entry name" value="HAMP"/>
    <property type="match status" value="1"/>
</dbReference>
<dbReference type="InterPro" id="IPR050398">
    <property type="entry name" value="HssS/ArlS-like"/>
</dbReference>
<dbReference type="PANTHER" id="PTHR45528:SF10">
    <property type="entry name" value="METHYL-ACCEPTING CHEMOTAXIS PROTEIN"/>
    <property type="match status" value="1"/>
</dbReference>
<keyword evidence="4" id="KW-1003">Cell membrane</keyword>
<dbReference type="GO" id="GO:0005886">
    <property type="term" value="C:plasma membrane"/>
    <property type="evidence" value="ECO:0007669"/>
    <property type="project" value="UniProtKB-SubCell"/>
</dbReference>
<organism evidence="13 14">
    <name type="scientific">Hungatella hathewayi</name>
    <dbReference type="NCBI Taxonomy" id="154046"/>
    <lineage>
        <taxon>Bacteria</taxon>
        <taxon>Bacillati</taxon>
        <taxon>Bacillota</taxon>
        <taxon>Clostridia</taxon>
        <taxon>Lachnospirales</taxon>
        <taxon>Lachnospiraceae</taxon>
        <taxon>Hungatella</taxon>
    </lineage>
</organism>
<dbReference type="SUPFAM" id="SSF158472">
    <property type="entry name" value="HAMP domain-like"/>
    <property type="match status" value="1"/>
</dbReference>
<keyword evidence="7 11" id="KW-0812">Transmembrane</keyword>
<dbReference type="InterPro" id="IPR003660">
    <property type="entry name" value="HAMP_dom"/>
</dbReference>
<dbReference type="EMBL" id="QVIA01000013">
    <property type="protein sequence ID" value="RGC31250.1"/>
    <property type="molecule type" value="Genomic_DNA"/>
</dbReference>
<dbReference type="GeneID" id="93332351"/>
<dbReference type="Pfam" id="PF02743">
    <property type="entry name" value="dCache_1"/>
    <property type="match status" value="1"/>
</dbReference>
<evidence type="ECO:0000256" key="11">
    <source>
        <dbReference type="SAM" id="Phobius"/>
    </source>
</evidence>
<reference evidence="13 14" key="1">
    <citation type="submission" date="2018-08" db="EMBL/GenBank/DDBJ databases">
        <title>A genome reference for cultivated species of the human gut microbiota.</title>
        <authorList>
            <person name="Zou Y."/>
            <person name="Xue W."/>
            <person name="Luo G."/>
        </authorList>
    </citation>
    <scope>NUCLEOTIDE SEQUENCE [LARGE SCALE GENOMIC DNA]</scope>
    <source>
        <strain evidence="13 14">AF19-21</strain>
    </source>
</reference>
<evidence type="ECO:0000256" key="10">
    <source>
        <dbReference type="ARBA" id="ARBA00023136"/>
    </source>
</evidence>
<accession>A0A3E2WV01</accession>
<dbReference type="Proteomes" id="UP000261111">
    <property type="component" value="Unassembled WGS sequence"/>
</dbReference>
<evidence type="ECO:0000256" key="2">
    <source>
        <dbReference type="ARBA" id="ARBA00004651"/>
    </source>
</evidence>
<evidence type="ECO:0000256" key="8">
    <source>
        <dbReference type="ARBA" id="ARBA00022777"/>
    </source>
</evidence>
<dbReference type="AlphaFoldDB" id="A0A3E2WV01"/>
<keyword evidence="8" id="KW-0418">Kinase</keyword>
<dbReference type="EC" id="2.7.13.3" evidence="3"/>
<protein>
    <recommendedName>
        <fullName evidence="3">histidine kinase</fullName>
        <ecNumber evidence="3">2.7.13.3</ecNumber>
    </recommendedName>
</protein>
<dbReference type="PANTHER" id="PTHR45528">
    <property type="entry name" value="SENSOR HISTIDINE KINASE CPXA"/>
    <property type="match status" value="1"/>
</dbReference>
<evidence type="ECO:0000256" key="1">
    <source>
        <dbReference type="ARBA" id="ARBA00000085"/>
    </source>
</evidence>
<proteinExistence type="predicted"/>
<dbReference type="Pfam" id="PF00672">
    <property type="entry name" value="HAMP"/>
    <property type="match status" value="1"/>
</dbReference>
<keyword evidence="10 11" id="KW-0472">Membrane</keyword>
<dbReference type="GO" id="GO:0000155">
    <property type="term" value="F:phosphorelay sensor kinase activity"/>
    <property type="evidence" value="ECO:0007669"/>
    <property type="project" value="TreeGrafter"/>
</dbReference>